<organism evidence="2">
    <name type="scientific">termite gut metagenome</name>
    <dbReference type="NCBI Taxonomy" id="433724"/>
    <lineage>
        <taxon>unclassified sequences</taxon>
        <taxon>metagenomes</taxon>
        <taxon>organismal metagenomes</taxon>
    </lineage>
</organism>
<evidence type="ECO:0000259" key="1">
    <source>
        <dbReference type="SMART" id="SM00966"/>
    </source>
</evidence>
<feature type="domain" description="SpoVT-AbrB" evidence="1">
    <location>
        <begin position="6"/>
        <end position="51"/>
    </location>
</feature>
<protein>
    <recommendedName>
        <fullName evidence="1">SpoVT-AbrB domain-containing protein</fullName>
    </recommendedName>
</protein>
<dbReference type="SMART" id="SM00966">
    <property type="entry name" value="SpoVT_AbrB"/>
    <property type="match status" value="1"/>
</dbReference>
<comment type="caution">
    <text evidence="2">The sequence shown here is derived from an EMBL/GenBank/DDBJ whole genome shotgun (WGS) entry which is preliminary data.</text>
</comment>
<dbReference type="GO" id="GO:0003677">
    <property type="term" value="F:DNA binding"/>
    <property type="evidence" value="ECO:0007669"/>
    <property type="project" value="InterPro"/>
</dbReference>
<dbReference type="InterPro" id="IPR007159">
    <property type="entry name" value="SpoVT-AbrB_dom"/>
</dbReference>
<dbReference type="InterPro" id="IPR037914">
    <property type="entry name" value="SpoVT-AbrB_sf"/>
</dbReference>
<name>A0A5J4QTT6_9ZZZZ</name>
<dbReference type="Gene3D" id="2.10.260.10">
    <property type="match status" value="1"/>
</dbReference>
<dbReference type="SUPFAM" id="SSF89447">
    <property type="entry name" value="AbrB/MazE/MraZ-like"/>
    <property type="match status" value="1"/>
</dbReference>
<accession>A0A5J4QTT6</accession>
<dbReference type="EMBL" id="SNRY01002404">
    <property type="protein sequence ID" value="KAA6325236.1"/>
    <property type="molecule type" value="Genomic_DNA"/>
</dbReference>
<dbReference type="AlphaFoldDB" id="A0A5J4QTT6"/>
<sequence>METTIVQIGNSKGIILPSGILKRLKLSYKSPVNITIEDERIVIEQHPRAGWAEASMRMHENGGDKLLMPDVFEDETFDDIPWEE</sequence>
<evidence type="ECO:0000313" key="2">
    <source>
        <dbReference type="EMBL" id="KAA6325236.1"/>
    </source>
</evidence>
<proteinExistence type="predicted"/>
<reference evidence="2" key="1">
    <citation type="submission" date="2019-03" db="EMBL/GenBank/DDBJ databases">
        <title>Single cell metagenomics reveals metabolic interactions within the superorganism composed of flagellate Streblomastix strix and complex community of Bacteroidetes bacteria on its surface.</title>
        <authorList>
            <person name="Treitli S.C."/>
            <person name="Kolisko M."/>
            <person name="Husnik F."/>
            <person name="Keeling P."/>
            <person name="Hampl V."/>
        </authorList>
    </citation>
    <scope>NUCLEOTIDE SEQUENCE</scope>
    <source>
        <strain evidence="2">STM</strain>
    </source>
</reference>
<gene>
    <name evidence="2" type="ORF">EZS27_025525</name>
</gene>